<feature type="transmembrane region" description="Helical" evidence="9">
    <location>
        <begin position="510"/>
        <end position="529"/>
    </location>
</feature>
<comment type="similarity">
    <text evidence="2">Belongs to the SLC43A transporter (TC 2.A.1.44) family.</text>
</comment>
<accession>A0A0D9QTK4</accession>
<feature type="transmembrane region" description="Helical" evidence="9">
    <location>
        <begin position="141"/>
        <end position="159"/>
    </location>
</feature>
<dbReference type="PANTHER" id="PTHR20772">
    <property type="entry name" value="PROTEIN FMP42"/>
    <property type="match status" value="1"/>
</dbReference>
<keyword evidence="7 9" id="KW-0472">Membrane</keyword>
<evidence type="ECO:0000256" key="7">
    <source>
        <dbReference type="ARBA" id="ARBA00023136"/>
    </source>
</evidence>
<evidence type="ECO:0000313" key="10">
    <source>
        <dbReference type="EMBL" id="KJP90192.1"/>
    </source>
</evidence>
<dbReference type="AlphaFoldDB" id="A0A0D9QTK4"/>
<evidence type="ECO:0000256" key="2">
    <source>
        <dbReference type="ARBA" id="ARBA00006595"/>
    </source>
</evidence>
<dbReference type="RefSeq" id="XP_012333114.1">
    <property type="nucleotide sequence ID" value="XM_012477691.1"/>
</dbReference>
<evidence type="ECO:0008006" key="12">
    <source>
        <dbReference type="Google" id="ProtNLM"/>
    </source>
</evidence>
<sequence>MGSQAKSSIPLPQAGQEGQSEQESKNNAGSGAKKVNPTNGGTSLISLRGYDMPSTLEELLEKKEIRVSSQQKTPFNINRNIILFVYFMLIVLTNRLFFGWPNLSNLLFRDGAYVWKCPKNPDGSYSKSDDKRYVCEDQDKAVQTIFVFGSSAYFAFSFFNGIIVDYLGSRFSMLLGHLLNLLGWILLLMSNEKFDAYVISGVFIAASIDLASFSTLNASGLYPGNENLIVNIISGAGSLSAGTMTILDLIISGLDLSFKTFMLWYMCISVLFFFVLTIFLFPKNRYYRQYEFDNYYNSRGGMCMKGAGDDISNRAMGGGSSSNRSGSAVVELGKGSSKSVIQKDIEMNVGKNKKDSMDNSTNNKSNASNENENKSMFNMASLKDLIKICTCAHFLCLWIYGPLNAIYNTFYFSVVENILSKDKNDMLGFILPFSFIPCIIMGNLSDKYGVMVMFSYELFFALCMYLFSYIKSNLAQWISVISNTMYSACANGQLWTFISFTFSSKYHSTLIGLLNFVCGIVSFVRLLLFEWAKYTKYDFTYINLLIIGLIVINVGVTVAIVFIRKIKGEKVHYGDEDSLAVD</sequence>
<dbReference type="InterPro" id="IPR036259">
    <property type="entry name" value="MFS_trans_sf"/>
</dbReference>
<reference evidence="10 11" key="1">
    <citation type="submission" date="2014-03" db="EMBL/GenBank/DDBJ databases">
        <title>The Genome Sequence of Plasmodium fragile nilgiri.</title>
        <authorList>
            <consortium name="The Broad Institute Genomics Platform"/>
            <consortium name="The Broad Institute Genome Sequencing Center for Infectious Disease"/>
            <person name="Neafsey D."/>
            <person name="Duraisingh M."/>
            <person name="Young S.K."/>
            <person name="Zeng Q."/>
            <person name="Gargeya S."/>
            <person name="Abouelleil A."/>
            <person name="Alvarado L."/>
            <person name="Chapman S.B."/>
            <person name="Gainer-Dewar J."/>
            <person name="Goldberg J."/>
            <person name="Griggs A."/>
            <person name="Gujja S."/>
            <person name="Hansen M."/>
            <person name="Howarth C."/>
            <person name="Imamovic A."/>
            <person name="Larimer J."/>
            <person name="Pearson M."/>
            <person name="Poon T.W."/>
            <person name="Priest M."/>
            <person name="Roberts A."/>
            <person name="Saif S."/>
            <person name="Shea T."/>
            <person name="Sykes S."/>
            <person name="Wortman J."/>
            <person name="Nusbaum C."/>
            <person name="Birren B."/>
        </authorList>
    </citation>
    <scope>NUCLEOTIDE SEQUENCE [LARGE SCALE GENOMIC DNA]</scope>
    <source>
        <strain evidence="11">nilgiri</strain>
    </source>
</reference>
<keyword evidence="6 9" id="KW-1133">Transmembrane helix</keyword>
<comment type="subcellular location">
    <subcellularLocation>
        <location evidence="1">Membrane</location>
        <topology evidence="1">Multi-pass membrane protein</topology>
    </subcellularLocation>
</comment>
<evidence type="ECO:0000313" key="11">
    <source>
        <dbReference type="Proteomes" id="UP000054561"/>
    </source>
</evidence>
<dbReference type="GO" id="GO:0016020">
    <property type="term" value="C:membrane"/>
    <property type="evidence" value="ECO:0007669"/>
    <property type="project" value="UniProtKB-SubCell"/>
</dbReference>
<feature type="region of interest" description="Disordered" evidence="8">
    <location>
        <begin position="1"/>
        <end position="46"/>
    </location>
</feature>
<feature type="transmembrane region" description="Helical" evidence="9">
    <location>
        <begin position="541"/>
        <end position="563"/>
    </location>
</feature>
<dbReference type="InterPro" id="IPR052599">
    <property type="entry name" value="SLC43A_AATransporter"/>
</dbReference>
<keyword evidence="5" id="KW-0029">Amino-acid transport</keyword>
<feature type="compositionally biased region" description="Polar residues" evidence="8">
    <location>
        <begin position="36"/>
        <end position="45"/>
    </location>
</feature>
<feature type="transmembrane region" description="Helical" evidence="9">
    <location>
        <begin position="81"/>
        <end position="100"/>
    </location>
</feature>
<evidence type="ECO:0000256" key="9">
    <source>
        <dbReference type="SAM" id="Phobius"/>
    </source>
</evidence>
<name>A0A0D9QTK4_PLAFR</name>
<gene>
    <name evidence="10" type="ORF">AK88_00040</name>
</gene>
<dbReference type="GO" id="GO:0006865">
    <property type="term" value="P:amino acid transport"/>
    <property type="evidence" value="ECO:0007669"/>
    <property type="project" value="UniProtKB-KW"/>
</dbReference>
<feature type="transmembrane region" description="Helical" evidence="9">
    <location>
        <begin position="451"/>
        <end position="470"/>
    </location>
</feature>
<dbReference type="OMA" id="RYVCEDQ"/>
<evidence type="ECO:0000256" key="6">
    <source>
        <dbReference type="ARBA" id="ARBA00022989"/>
    </source>
</evidence>
<dbReference type="SUPFAM" id="SSF103473">
    <property type="entry name" value="MFS general substrate transporter"/>
    <property type="match status" value="1"/>
</dbReference>
<keyword evidence="3" id="KW-0813">Transport</keyword>
<dbReference type="VEuPathDB" id="PlasmoDB:AK88_00040"/>
<dbReference type="Gene3D" id="1.20.1250.20">
    <property type="entry name" value="MFS general substrate transporter like domains"/>
    <property type="match status" value="1"/>
</dbReference>
<keyword evidence="4 9" id="KW-0812">Transmembrane</keyword>
<evidence type="ECO:0000256" key="3">
    <source>
        <dbReference type="ARBA" id="ARBA00022448"/>
    </source>
</evidence>
<dbReference type="OrthoDB" id="330047at2759"/>
<evidence type="ECO:0000256" key="8">
    <source>
        <dbReference type="SAM" id="MobiDB-lite"/>
    </source>
</evidence>
<feature type="compositionally biased region" description="Low complexity" evidence="8">
    <location>
        <begin position="359"/>
        <end position="370"/>
    </location>
</feature>
<evidence type="ECO:0000256" key="5">
    <source>
        <dbReference type="ARBA" id="ARBA00022970"/>
    </source>
</evidence>
<feature type="transmembrane region" description="Helical" evidence="9">
    <location>
        <begin position="385"/>
        <end position="406"/>
    </location>
</feature>
<feature type="transmembrane region" description="Helical" evidence="9">
    <location>
        <begin position="263"/>
        <end position="281"/>
    </location>
</feature>
<evidence type="ECO:0000256" key="1">
    <source>
        <dbReference type="ARBA" id="ARBA00004141"/>
    </source>
</evidence>
<dbReference type="GeneID" id="24265354"/>
<feature type="transmembrane region" description="Helical" evidence="9">
    <location>
        <begin position="171"/>
        <end position="190"/>
    </location>
</feature>
<feature type="transmembrane region" description="Helical" evidence="9">
    <location>
        <begin position="196"/>
        <end position="216"/>
    </location>
</feature>
<feature type="region of interest" description="Disordered" evidence="8">
    <location>
        <begin position="351"/>
        <end position="371"/>
    </location>
</feature>
<feature type="transmembrane region" description="Helical" evidence="9">
    <location>
        <begin position="426"/>
        <end position="444"/>
    </location>
</feature>
<protein>
    <recommendedName>
        <fullName evidence="12">Major facilitator superfamily (MFS) profile domain-containing protein</fullName>
    </recommendedName>
</protein>
<organism evidence="10 11">
    <name type="scientific">Plasmodium fragile</name>
    <dbReference type="NCBI Taxonomy" id="5857"/>
    <lineage>
        <taxon>Eukaryota</taxon>
        <taxon>Sar</taxon>
        <taxon>Alveolata</taxon>
        <taxon>Apicomplexa</taxon>
        <taxon>Aconoidasida</taxon>
        <taxon>Haemosporida</taxon>
        <taxon>Plasmodiidae</taxon>
        <taxon>Plasmodium</taxon>
        <taxon>Plasmodium (Plasmodium)</taxon>
    </lineage>
</organism>
<proteinExistence type="inferred from homology"/>
<keyword evidence="11" id="KW-1185">Reference proteome</keyword>
<evidence type="ECO:0000256" key="4">
    <source>
        <dbReference type="ARBA" id="ARBA00022692"/>
    </source>
</evidence>
<dbReference type="PANTHER" id="PTHR20772:SF2">
    <property type="entry name" value="PROTEIN FMP42"/>
    <property type="match status" value="1"/>
</dbReference>
<dbReference type="Proteomes" id="UP000054561">
    <property type="component" value="Unassembled WGS sequence"/>
</dbReference>
<dbReference type="EMBL" id="KQ001645">
    <property type="protein sequence ID" value="KJP90192.1"/>
    <property type="molecule type" value="Genomic_DNA"/>
</dbReference>
<feature type="transmembrane region" description="Helical" evidence="9">
    <location>
        <begin position="228"/>
        <end position="251"/>
    </location>
</feature>